<feature type="transmembrane region" description="Helical" evidence="1">
    <location>
        <begin position="12"/>
        <end position="33"/>
    </location>
</feature>
<comment type="caution">
    <text evidence="2">The sequence shown here is derived from an EMBL/GenBank/DDBJ whole genome shotgun (WGS) entry which is preliminary data.</text>
</comment>
<proteinExistence type="predicted"/>
<evidence type="ECO:0000313" key="3">
    <source>
        <dbReference type="Proteomes" id="UP001233360"/>
    </source>
</evidence>
<feature type="transmembrane region" description="Helical" evidence="1">
    <location>
        <begin position="39"/>
        <end position="61"/>
    </location>
</feature>
<evidence type="ECO:0000313" key="2">
    <source>
        <dbReference type="EMBL" id="MDQ1208011.1"/>
    </source>
</evidence>
<dbReference type="EMBL" id="JAUTBK010000002">
    <property type="protein sequence ID" value="MDQ1208011.1"/>
    <property type="molecule type" value="Genomic_DNA"/>
</dbReference>
<sequence length="103" mass="11725">MKILPNIAQTIFYSLLFAMGGAPTMGMWIASLQTKNPDILFTAFMGLTVIIACIMVPILLIQNAYLLYKRQDPILDEKIHGLSKFYFMLDLACLASWVYFVIR</sequence>
<keyword evidence="1" id="KW-1133">Transmembrane helix</keyword>
<feature type="transmembrane region" description="Helical" evidence="1">
    <location>
        <begin position="82"/>
        <end position="102"/>
    </location>
</feature>
<organism evidence="2 3">
    <name type="scientific">Acinetobacter baylyi</name>
    <dbReference type="NCBI Taxonomy" id="202950"/>
    <lineage>
        <taxon>Bacteria</taxon>
        <taxon>Pseudomonadati</taxon>
        <taxon>Pseudomonadota</taxon>
        <taxon>Gammaproteobacteria</taxon>
        <taxon>Moraxellales</taxon>
        <taxon>Moraxellaceae</taxon>
        <taxon>Acinetobacter</taxon>
    </lineage>
</organism>
<protein>
    <submittedName>
        <fullName evidence="2">Uncharacterized protein</fullName>
    </submittedName>
</protein>
<name>A0ABU0UTZ2_ACIBI</name>
<dbReference type="RefSeq" id="WP_004925961.1">
    <property type="nucleotide sequence ID" value="NZ_BCMA01000003.1"/>
</dbReference>
<dbReference type="GeneID" id="45233681"/>
<evidence type="ECO:0000256" key="1">
    <source>
        <dbReference type="SAM" id="Phobius"/>
    </source>
</evidence>
<keyword evidence="1" id="KW-0472">Membrane</keyword>
<reference evidence="2 3" key="1">
    <citation type="submission" date="2023-07" db="EMBL/GenBank/DDBJ databases">
        <title>Functional and genomic diversity of the sorghum phyllosphere microbiome.</title>
        <authorList>
            <person name="Shade A."/>
        </authorList>
    </citation>
    <scope>NUCLEOTIDE SEQUENCE [LARGE SCALE GENOMIC DNA]</scope>
    <source>
        <strain evidence="2 3">SORGH_AS_0887</strain>
    </source>
</reference>
<gene>
    <name evidence="2" type="ORF">QE380_000934</name>
</gene>
<accession>A0ABU0UTZ2</accession>
<keyword evidence="1" id="KW-0812">Transmembrane</keyword>
<dbReference type="Proteomes" id="UP001233360">
    <property type="component" value="Unassembled WGS sequence"/>
</dbReference>
<keyword evidence="3" id="KW-1185">Reference proteome</keyword>